<dbReference type="GO" id="GO:0000278">
    <property type="term" value="P:mitotic cell cycle"/>
    <property type="evidence" value="ECO:0007669"/>
    <property type="project" value="TreeGrafter"/>
</dbReference>
<evidence type="ECO:0000256" key="3">
    <source>
        <dbReference type="ARBA" id="ARBA00022679"/>
    </source>
</evidence>
<dbReference type="AlphaFoldDB" id="A0A9N9MQZ2"/>
<keyword evidence="12" id="KW-1185">Reference proteome</keyword>
<evidence type="ECO:0000256" key="5">
    <source>
        <dbReference type="ARBA" id="ARBA00022777"/>
    </source>
</evidence>
<dbReference type="Pfam" id="PF12330">
    <property type="entry name" value="Haspin_kinase"/>
    <property type="match status" value="1"/>
</dbReference>
<reference evidence="11" key="1">
    <citation type="submission" date="2022-01" db="EMBL/GenBank/DDBJ databases">
        <authorList>
            <person name="King R."/>
        </authorList>
    </citation>
    <scope>NUCLEOTIDE SEQUENCE</scope>
</reference>
<keyword evidence="4 9" id="KW-0547">Nucleotide-binding</keyword>
<dbReference type="EMBL" id="OU892278">
    <property type="protein sequence ID" value="CAG9765312.1"/>
    <property type="molecule type" value="Genomic_DNA"/>
</dbReference>
<dbReference type="SUPFAM" id="SSF56112">
    <property type="entry name" value="Protein kinase-like (PK-like)"/>
    <property type="match status" value="1"/>
</dbReference>
<dbReference type="GO" id="GO:0005524">
    <property type="term" value="F:ATP binding"/>
    <property type="evidence" value="ECO:0007669"/>
    <property type="project" value="UniProtKB-UniRule"/>
</dbReference>
<evidence type="ECO:0000256" key="8">
    <source>
        <dbReference type="ARBA" id="ARBA00048679"/>
    </source>
</evidence>
<name>A0A9N9MQZ2_9CUCU</name>
<gene>
    <name evidence="11" type="ORF">CEUTPL_LOCUS5921</name>
</gene>
<organism evidence="11 12">
    <name type="scientific">Ceutorhynchus assimilis</name>
    <name type="common">cabbage seed weevil</name>
    <dbReference type="NCBI Taxonomy" id="467358"/>
    <lineage>
        <taxon>Eukaryota</taxon>
        <taxon>Metazoa</taxon>
        <taxon>Ecdysozoa</taxon>
        <taxon>Arthropoda</taxon>
        <taxon>Hexapoda</taxon>
        <taxon>Insecta</taxon>
        <taxon>Pterygota</taxon>
        <taxon>Neoptera</taxon>
        <taxon>Endopterygota</taxon>
        <taxon>Coleoptera</taxon>
        <taxon>Polyphaga</taxon>
        <taxon>Cucujiformia</taxon>
        <taxon>Curculionidae</taxon>
        <taxon>Ceutorhynchinae</taxon>
        <taxon>Ceutorhynchus</taxon>
    </lineage>
</organism>
<dbReference type="SMART" id="SM01331">
    <property type="entry name" value="DUF3635"/>
    <property type="match status" value="1"/>
</dbReference>
<dbReference type="PANTHER" id="PTHR24419:SF18">
    <property type="entry name" value="SERINE_THREONINE-PROTEIN KINASE HASPIN"/>
    <property type="match status" value="1"/>
</dbReference>
<dbReference type="OrthoDB" id="21018at2759"/>
<dbReference type="PROSITE" id="PS00107">
    <property type="entry name" value="PROTEIN_KINASE_ATP"/>
    <property type="match status" value="1"/>
</dbReference>
<dbReference type="Gene3D" id="1.10.510.10">
    <property type="entry name" value="Transferase(Phosphotransferase) domain 1"/>
    <property type="match status" value="1"/>
</dbReference>
<keyword evidence="5" id="KW-0418">Kinase</keyword>
<accession>A0A9N9MQZ2</accession>
<sequence length="404" mass="46623">MQLYNNVDPKDTYDSLLGYVRETSDDETLSAKRFLQESEGQFGELPLITSAKQDYIYEAIKPFFNTKLLLAECQAQPTYFQQCYPQSLIQNCQKIGEGLYGEVFLFKNPSGGTTVMKIIPIEGDQRINGENQKKLNEVLSELIIATELSHLRTNPINQTSAFIEVQSIKCVQGCYPEELLDLWDLFKETRGSINDSPEIFKEDQLYAVLETSYGGCDMESFAFENASQAFSMCLQIAYAMAVAEEELQFEHRDLHWGNILLTRVPSDDFVTFKLQGREIRIESFGVKVQIIDFTMSRITSHGVDIYTDLSKDCGIFTGSGDYQFEIYQLMQKRNRNEWSHYEPYSNILWLSYILDKTITALHYKNSCCKQHKKYMNKLKCLNLEILGYDTTKEFVLNLVNNKFL</sequence>
<protein>
    <recommendedName>
        <fullName evidence="1">non-specific serine/threonine protein kinase</fullName>
        <ecNumber evidence="1">2.7.11.1</ecNumber>
    </recommendedName>
</protein>
<evidence type="ECO:0000313" key="11">
    <source>
        <dbReference type="EMBL" id="CAG9765312.1"/>
    </source>
</evidence>
<dbReference type="GO" id="GO:0035556">
    <property type="term" value="P:intracellular signal transduction"/>
    <property type="evidence" value="ECO:0007669"/>
    <property type="project" value="TreeGrafter"/>
</dbReference>
<keyword evidence="2" id="KW-0723">Serine/threonine-protein kinase</keyword>
<evidence type="ECO:0000259" key="10">
    <source>
        <dbReference type="PROSITE" id="PS50011"/>
    </source>
</evidence>
<dbReference type="EC" id="2.7.11.1" evidence="1"/>
<dbReference type="InterPro" id="IPR017441">
    <property type="entry name" value="Protein_kinase_ATP_BS"/>
</dbReference>
<evidence type="ECO:0000313" key="12">
    <source>
        <dbReference type="Proteomes" id="UP001152799"/>
    </source>
</evidence>
<dbReference type="PROSITE" id="PS50011">
    <property type="entry name" value="PROTEIN_KINASE_DOM"/>
    <property type="match status" value="1"/>
</dbReference>
<dbReference type="Proteomes" id="UP001152799">
    <property type="component" value="Chromosome 2"/>
</dbReference>
<proteinExistence type="predicted"/>
<evidence type="ECO:0000256" key="9">
    <source>
        <dbReference type="PROSITE-ProRule" id="PRU10141"/>
    </source>
</evidence>
<dbReference type="InterPro" id="IPR000719">
    <property type="entry name" value="Prot_kinase_dom"/>
</dbReference>
<dbReference type="PANTHER" id="PTHR24419">
    <property type="entry name" value="INTERLEUKIN-1 RECEPTOR-ASSOCIATED KINASE"/>
    <property type="match status" value="1"/>
</dbReference>
<dbReference type="GO" id="GO:0005634">
    <property type="term" value="C:nucleus"/>
    <property type="evidence" value="ECO:0007669"/>
    <property type="project" value="TreeGrafter"/>
</dbReference>
<evidence type="ECO:0000256" key="6">
    <source>
        <dbReference type="ARBA" id="ARBA00022840"/>
    </source>
</evidence>
<comment type="catalytic activity">
    <reaction evidence="7">
        <text>L-threonyl-[protein] + ATP = O-phospho-L-threonyl-[protein] + ADP + H(+)</text>
        <dbReference type="Rhea" id="RHEA:46608"/>
        <dbReference type="Rhea" id="RHEA-COMP:11060"/>
        <dbReference type="Rhea" id="RHEA-COMP:11605"/>
        <dbReference type="ChEBI" id="CHEBI:15378"/>
        <dbReference type="ChEBI" id="CHEBI:30013"/>
        <dbReference type="ChEBI" id="CHEBI:30616"/>
        <dbReference type="ChEBI" id="CHEBI:61977"/>
        <dbReference type="ChEBI" id="CHEBI:456216"/>
        <dbReference type="EC" id="2.7.11.1"/>
    </reaction>
</comment>
<keyword evidence="6 9" id="KW-0067">ATP-binding</keyword>
<evidence type="ECO:0000256" key="7">
    <source>
        <dbReference type="ARBA" id="ARBA00047899"/>
    </source>
</evidence>
<comment type="catalytic activity">
    <reaction evidence="8">
        <text>L-seryl-[protein] + ATP = O-phospho-L-seryl-[protein] + ADP + H(+)</text>
        <dbReference type="Rhea" id="RHEA:17989"/>
        <dbReference type="Rhea" id="RHEA-COMP:9863"/>
        <dbReference type="Rhea" id="RHEA-COMP:11604"/>
        <dbReference type="ChEBI" id="CHEBI:15378"/>
        <dbReference type="ChEBI" id="CHEBI:29999"/>
        <dbReference type="ChEBI" id="CHEBI:30616"/>
        <dbReference type="ChEBI" id="CHEBI:83421"/>
        <dbReference type="ChEBI" id="CHEBI:456216"/>
        <dbReference type="EC" id="2.7.11.1"/>
    </reaction>
</comment>
<dbReference type="InterPro" id="IPR024604">
    <property type="entry name" value="GSG2_C"/>
</dbReference>
<evidence type="ECO:0000256" key="2">
    <source>
        <dbReference type="ARBA" id="ARBA00022527"/>
    </source>
</evidence>
<dbReference type="Gene3D" id="3.30.200.20">
    <property type="entry name" value="Phosphorylase Kinase, domain 1"/>
    <property type="match status" value="1"/>
</dbReference>
<evidence type="ECO:0000256" key="4">
    <source>
        <dbReference type="ARBA" id="ARBA00022741"/>
    </source>
</evidence>
<feature type="binding site" evidence="9">
    <location>
        <position position="117"/>
    </location>
    <ligand>
        <name>ATP</name>
        <dbReference type="ChEBI" id="CHEBI:30616"/>
    </ligand>
</feature>
<dbReference type="GO" id="GO:0005737">
    <property type="term" value="C:cytoplasm"/>
    <property type="evidence" value="ECO:0007669"/>
    <property type="project" value="TreeGrafter"/>
</dbReference>
<dbReference type="InterPro" id="IPR011009">
    <property type="entry name" value="Kinase-like_dom_sf"/>
</dbReference>
<dbReference type="GO" id="GO:0072354">
    <property type="term" value="F:histone H3T3 kinase activity"/>
    <property type="evidence" value="ECO:0007669"/>
    <property type="project" value="TreeGrafter"/>
</dbReference>
<evidence type="ECO:0000256" key="1">
    <source>
        <dbReference type="ARBA" id="ARBA00012513"/>
    </source>
</evidence>
<feature type="domain" description="Protein kinase" evidence="10">
    <location>
        <begin position="89"/>
        <end position="404"/>
    </location>
</feature>
<keyword evidence="3" id="KW-0808">Transferase</keyword>